<dbReference type="GO" id="GO:0045211">
    <property type="term" value="C:postsynaptic membrane"/>
    <property type="evidence" value="ECO:0007669"/>
    <property type="project" value="UniProtKB-SubCell"/>
</dbReference>
<comment type="similarity">
    <text evidence="4">Belongs to the wntless family.</text>
</comment>
<keyword evidence="6" id="KW-0217">Developmental protein</keyword>
<evidence type="ECO:0000256" key="6">
    <source>
        <dbReference type="ARBA" id="ARBA00022473"/>
    </source>
</evidence>
<keyword evidence="7" id="KW-0879">Wnt signaling pathway</keyword>
<evidence type="ECO:0000256" key="21">
    <source>
        <dbReference type="ARBA" id="ARBA00034107"/>
    </source>
</evidence>
<evidence type="ECO:0000256" key="23">
    <source>
        <dbReference type="SAM" id="Phobius"/>
    </source>
</evidence>
<dbReference type="GO" id="GO:0005789">
    <property type="term" value="C:endoplasmic reticulum membrane"/>
    <property type="evidence" value="ECO:0007669"/>
    <property type="project" value="UniProtKB-SubCell"/>
</dbReference>
<dbReference type="InterPro" id="IPR009551">
    <property type="entry name" value="Wntless"/>
</dbReference>
<protein>
    <recommendedName>
        <fullName evidence="5">Protein wntless</fullName>
    </recommendedName>
</protein>
<proteinExistence type="inferred from homology"/>
<dbReference type="AlphaFoldDB" id="A0A6B2E8C0"/>
<evidence type="ECO:0000256" key="14">
    <source>
        <dbReference type="ARBA" id="ARBA00023034"/>
    </source>
</evidence>
<feature type="transmembrane region" description="Helical" evidence="23">
    <location>
        <begin position="20"/>
        <end position="38"/>
    </location>
</feature>
<evidence type="ECO:0000256" key="20">
    <source>
        <dbReference type="ARBA" id="ARBA00034104"/>
    </source>
</evidence>
<evidence type="ECO:0000256" key="8">
    <source>
        <dbReference type="ARBA" id="ARBA00022692"/>
    </source>
</evidence>
<accession>A0A6B2E8C0</accession>
<keyword evidence="8 23" id="KW-0812">Transmembrane</keyword>
<evidence type="ECO:0000256" key="15">
    <source>
        <dbReference type="ARBA" id="ARBA00023136"/>
    </source>
</evidence>
<dbReference type="GO" id="GO:0017147">
    <property type="term" value="F:Wnt-protein binding"/>
    <property type="evidence" value="ECO:0007669"/>
    <property type="project" value="InterPro"/>
</dbReference>
<evidence type="ECO:0000256" key="2">
    <source>
        <dbReference type="ARBA" id="ARBA00004477"/>
    </source>
</evidence>
<feature type="domain" description="Wntless GOLD" evidence="25">
    <location>
        <begin position="49"/>
        <end position="216"/>
    </location>
</feature>
<feature type="region of interest" description="Disordered" evidence="22">
    <location>
        <begin position="503"/>
        <end position="529"/>
    </location>
</feature>
<dbReference type="GO" id="GO:0016055">
    <property type="term" value="P:Wnt signaling pathway"/>
    <property type="evidence" value="ECO:0007669"/>
    <property type="project" value="UniProtKB-KW"/>
</dbReference>
<evidence type="ECO:0000259" key="25">
    <source>
        <dbReference type="Pfam" id="PF21883"/>
    </source>
</evidence>
<dbReference type="GO" id="GO:0006886">
    <property type="term" value="P:intracellular protein transport"/>
    <property type="evidence" value="ECO:0007669"/>
    <property type="project" value="TreeGrafter"/>
</dbReference>
<evidence type="ECO:0000256" key="13">
    <source>
        <dbReference type="ARBA" id="ARBA00023018"/>
    </source>
</evidence>
<feature type="transmembrane region" description="Helical" evidence="23">
    <location>
        <begin position="364"/>
        <end position="392"/>
    </location>
</feature>
<evidence type="ECO:0000256" key="11">
    <source>
        <dbReference type="ARBA" id="ARBA00022824"/>
    </source>
</evidence>
<evidence type="ECO:0000256" key="3">
    <source>
        <dbReference type="ARBA" id="ARBA00004653"/>
    </source>
</evidence>
<evidence type="ECO:0000256" key="4">
    <source>
        <dbReference type="ARBA" id="ARBA00008148"/>
    </source>
</evidence>
<keyword evidence="15 23" id="KW-0472">Membrane</keyword>
<evidence type="ECO:0000256" key="5">
    <source>
        <dbReference type="ARBA" id="ARBA00015887"/>
    </source>
</evidence>
<evidence type="ECO:0000313" key="26">
    <source>
        <dbReference type="EMBL" id="NBJ58792.1"/>
    </source>
</evidence>
<evidence type="ECO:0000256" key="10">
    <source>
        <dbReference type="ARBA" id="ARBA00022753"/>
    </source>
</evidence>
<dbReference type="InterPro" id="IPR047843">
    <property type="entry name" value="WLS-like_TM"/>
</dbReference>
<dbReference type="EMBL" id="GIFK01001089">
    <property type="protein sequence ID" value="NBJ58792.1"/>
    <property type="molecule type" value="Transcribed_RNA"/>
</dbReference>
<dbReference type="Pfam" id="PF21883">
    <property type="entry name" value="WLS_GOLD"/>
    <property type="match status" value="1"/>
</dbReference>
<dbReference type="PANTHER" id="PTHR13449">
    <property type="entry name" value="INTEGRAL MEMBRANE PROTEIN GPR177"/>
    <property type="match status" value="1"/>
</dbReference>
<dbReference type="GO" id="GO:0000139">
    <property type="term" value="C:Golgi membrane"/>
    <property type="evidence" value="ECO:0007669"/>
    <property type="project" value="UniProtKB-SubCell"/>
</dbReference>
<comment type="subunit">
    <text evidence="19">Interacts with wg; in the Golgi. Interacts with Vps35, a component of the retromer complex; wls stability is regulated by Vps35.</text>
</comment>
<name>A0A6B2E8C0_9DIPT</name>
<evidence type="ECO:0000256" key="16">
    <source>
        <dbReference type="ARBA" id="ARBA00023257"/>
    </source>
</evidence>
<evidence type="ECO:0000256" key="22">
    <source>
        <dbReference type="SAM" id="MobiDB-lite"/>
    </source>
</evidence>
<evidence type="ECO:0000256" key="19">
    <source>
        <dbReference type="ARBA" id="ARBA00025880"/>
    </source>
</evidence>
<keyword evidence="10" id="KW-0967">Endosome</keyword>
<feature type="compositionally biased region" description="Polar residues" evidence="22">
    <location>
        <begin position="511"/>
        <end position="523"/>
    </location>
</feature>
<dbReference type="PANTHER" id="PTHR13449:SF2">
    <property type="entry name" value="PROTEIN WNTLESS HOMOLOG"/>
    <property type="match status" value="1"/>
</dbReference>
<keyword evidence="11" id="KW-0256">Endoplasmic reticulum</keyword>
<comment type="subcellular location">
    <subcellularLocation>
        <location evidence="2">Endoplasmic reticulum membrane</location>
        <topology evidence="2">Multi-pass membrane protein</topology>
    </subcellularLocation>
    <subcellularLocation>
        <location evidence="1">Endosome membrane</location>
        <topology evidence="1">Multi-pass membrane protein</topology>
    </subcellularLocation>
    <subcellularLocation>
        <location evidence="3">Golgi apparatus membrane</location>
        <topology evidence="3">Multi-pass membrane protein</topology>
    </subcellularLocation>
    <subcellularLocation>
        <location evidence="20">Postsynaptic cell membrane</location>
        <topology evidence="20">Multi-pass membrane protein</topology>
    </subcellularLocation>
    <subcellularLocation>
        <location evidence="21">Presynaptic cell membrane</location>
        <topology evidence="21">Multi-pass membrane protein</topology>
    </subcellularLocation>
</comment>
<keyword evidence="9" id="KW-0709">Segmentation polarity protein</keyword>
<feature type="domain" description="Wntless-like transmembrane" evidence="24">
    <location>
        <begin position="217"/>
        <end position="489"/>
    </location>
</feature>
<keyword evidence="12 23" id="KW-1133">Transmembrane helix</keyword>
<dbReference type="InterPro" id="IPR053936">
    <property type="entry name" value="WLS_GOLD"/>
</dbReference>
<evidence type="ECO:0000259" key="24">
    <source>
        <dbReference type="Pfam" id="PF06664"/>
    </source>
</evidence>
<comment type="function">
    <text evidence="18">A segment polarity gene required for wingless (wg)-dependent patterning processes, acting in both wg-sending cells and wg-target cells. In non-neuronal cells wls directs wg secretion. The wls traffic loop encompasses the Golgi, the cell surface, an endocytic compartment and a retrograde route leading back to the Golgi, and involves clathrin-mediated endocytosis and the retromer complex (a conserved protein complex consisting of Vps35 and Vps26). In neuronal cells (the larval motorneuron NMJ), the wg signal moves across the synapse via the release of wls-containing exosome-like vesicles. Postsynaptic wls is required for the trafficking of fz2 through the fz2-interacting protein Grip.</text>
</comment>
<feature type="transmembrane region" description="Helical" evidence="23">
    <location>
        <begin position="223"/>
        <end position="243"/>
    </location>
</feature>
<feature type="transmembrane region" description="Helical" evidence="23">
    <location>
        <begin position="294"/>
        <end position="314"/>
    </location>
</feature>
<feature type="transmembrane region" description="Helical" evidence="23">
    <location>
        <begin position="464"/>
        <end position="485"/>
    </location>
</feature>
<evidence type="ECO:0000256" key="1">
    <source>
        <dbReference type="ARBA" id="ARBA00004337"/>
    </source>
</evidence>
<keyword evidence="14" id="KW-0333">Golgi apparatus</keyword>
<feature type="transmembrane region" description="Helical" evidence="23">
    <location>
        <begin position="326"/>
        <end position="344"/>
    </location>
</feature>
<evidence type="ECO:0000256" key="9">
    <source>
        <dbReference type="ARBA" id="ARBA00022716"/>
    </source>
</evidence>
<sequence length="529" mass="58795">MSGAVIETLSGRKLSGIVSLLLLCQLVCFLIGGLWAPLPSSAQTVLATICQDDGAFNDTQHFVWPHGDAACRALEGEALPLRTAPRAVLAFQMPLYSLDFSRWQQSLIGMLQINLQLTAGATFTSGVPVTLDARLAYANKEDPAWRPLAAAQELRKLQCEEKAPRQVECDPVALFELGSLHHDYYLLNLRLPVDTQRQLNLNIEQVMDAQLTTIYQNGGFTKVWLSLKCAFAPLTAAMLAWFWRRVTQLQRQPHLIEWMLLALAAAITVLNLPIELLSLAVDMPFMLLLADIRQGVFYATLLSFWLIFTGEHLMIQDAQSATVATYWRHLSAVLVSCVALFAFDMCERGVRLRNPFYSVWTAPWSANVATVFIGIAAVSGAIYFLFLCFMVFRVMRNIGAKRGSLSTMSAARRLRYAGVIWRFQFLMLATVVCAALTVVGFVMGQMDEQQLKWSESTSSIEVSSAFLTGVYGMWNVYIVALLALYAPSHKRAPPVAPPPEEIEFSHFPAESNPSEISSLTSFSRKAAFD</sequence>
<keyword evidence="16" id="KW-0628">Postsynaptic cell membrane</keyword>
<dbReference type="GO" id="GO:0010008">
    <property type="term" value="C:endosome membrane"/>
    <property type="evidence" value="ECO:0007669"/>
    <property type="project" value="UniProtKB-SubCell"/>
</dbReference>
<evidence type="ECO:0000256" key="17">
    <source>
        <dbReference type="ARBA" id="ARBA00023273"/>
    </source>
</evidence>
<evidence type="ECO:0000256" key="18">
    <source>
        <dbReference type="ARBA" id="ARBA00025339"/>
    </source>
</evidence>
<evidence type="ECO:0000256" key="12">
    <source>
        <dbReference type="ARBA" id="ARBA00022989"/>
    </source>
</evidence>
<dbReference type="GO" id="GO:0007367">
    <property type="term" value="P:segment polarity determination"/>
    <property type="evidence" value="ECO:0007669"/>
    <property type="project" value="UniProtKB-KW"/>
</dbReference>
<feature type="transmembrane region" description="Helical" evidence="23">
    <location>
        <begin position="419"/>
        <end position="444"/>
    </location>
</feature>
<reference evidence="26" key="1">
    <citation type="submission" date="2019-10" db="EMBL/GenBank/DDBJ databases">
        <title>Short sand fly seasons in Tbilisi, Georgia, hinder development of host immunity to saliva of the visceral leishmaniasis vector Phlebotomus kandelakii.</title>
        <authorList>
            <person name="Oliveira F."/>
            <person name="Giorgobiani E."/>
            <person name="Guimaraes-Costa A.B."/>
            <person name="Abdeladhim M."/>
            <person name="Oristian J."/>
            <person name="Tskhvaradze L."/>
            <person name="Tsertsvadze N."/>
            <person name="Zakalashvili M."/>
            <person name="Valenzuela J.G."/>
            <person name="Kamhawi S."/>
        </authorList>
    </citation>
    <scope>NUCLEOTIDE SEQUENCE</scope>
    <source>
        <strain evidence="26">Wild-capture in Tbilisi</strain>
        <tissue evidence="26">Salivary glands</tissue>
    </source>
</reference>
<evidence type="ECO:0000256" key="7">
    <source>
        <dbReference type="ARBA" id="ARBA00022687"/>
    </source>
</evidence>
<keyword evidence="17" id="KW-0966">Cell projection</keyword>
<feature type="transmembrane region" description="Helical" evidence="23">
    <location>
        <begin position="255"/>
        <end position="274"/>
    </location>
</feature>
<dbReference type="Pfam" id="PF06664">
    <property type="entry name" value="WLS-like_TM"/>
    <property type="match status" value="1"/>
</dbReference>
<keyword evidence="13" id="KW-0770">Synapse</keyword>
<organism evidence="26">
    <name type="scientific">Phlebotomus kandelakii</name>
    <dbReference type="NCBI Taxonomy" id="1109342"/>
    <lineage>
        <taxon>Eukaryota</taxon>
        <taxon>Metazoa</taxon>
        <taxon>Ecdysozoa</taxon>
        <taxon>Arthropoda</taxon>
        <taxon>Hexapoda</taxon>
        <taxon>Insecta</taxon>
        <taxon>Pterygota</taxon>
        <taxon>Neoptera</taxon>
        <taxon>Endopterygota</taxon>
        <taxon>Diptera</taxon>
        <taxon>Nematocera</taxon>
        <taxon>Psychodoidea</taxon>
        <taxon>Psychodidae</taxon>
        <taxon>Phlebotomus</taxon>
        <taxon>Larroussius</taxon>
    </lineage>
</organism>
<dbReference type="GO" id="GO:0061355">
    <property type="term" value="P:Wnt protein secretion"/>
    <property type="evidence" value="ECO:0007669"/>
    <property type="project" value="TreeGrafter"/>
</dbReference>
<dbReference type="GO" id="GO:0042734">
    <property type="term" value="C:presynaptic membrane"/>
    <property type="evidence" value="ECO:0007669"/>
    <property type="project" value="UniProtKB-SubCell"/>
</dbReference>